<dbReference type="Proteomes" id="UP000570595">
    <property type="component" value="Unassembled WGS sequence"/>
</dbReference>
<dbReference type="OrthoDB" id="273917at2759"/>
<feature type="region of interest" description="Disordered" evidence="1">
    <location>
        <begin position="90"/>
        <end position="110"/>
    </location>
</feature>
<protein>
    <submittedName>
        <fullName evidence="2">Uncharacterized protein</fullName>
    </submittedName>
</protein>
<name>A0A7J6MBL6_PEROL</name>
<dbReference type="AlphaFoldDB" id="A0A7J6MBL6"/>
<dbReference type="SUPFAM" id="SSF81631">
    <property type="entry name" value="PAP/OAS1 substrate-binding domain"/>
    <property type="match status" value="1"/>
</dbReference>
<dbReference type="PANTHER" id="PTHR23092">
    <property type="entry name" value="POLY(A) RNA POLYMERASE"/>
    <property type="match status" value="1"/>
</dbReference>
<dbReference type="GO" id="GO:0005730">
    <property type="term" value="C:nucleolus"/>
    <property type="evidence" value="ECO:0007669"/>
    <property type="project" value="TreeGrafter"/>
</dbReference>
<feature type="compositionally biased region" description="Polar residues" evidence="1">
    <location>
        <begin position="373"/>
        <end position="387"/>
    </location>
</feature>
<comment type="caution">
    <text evidence="2">The sequence shown here is derived from an EMBL/GenBank/DDBJ whole genome shotgun (WGS) entry which is preliminary data.</text>
</comment>
<feature type="region of interest" description="Disordered" evidence="1">
    <location>
        <begin position="295"/>
        <end position="316"/>
    </location>
</feature>
<evidence type="ECO:0000313" key="3">
    <source>
        <dbReference type="Proteomes" id="UP000570595"/>
    </source>
</evidence>
<dbReference type="GO" id="GO:0031499">
    <property type="term" value="C:TRAMP complex"/>
    <property type="evidence" value="ECO:0007669"/>
    <property type="project" value="TreeGrafter"/>
</dbReference>
<feature type="region of interest" description="Disordered" evidence="1">
    <location>
        <begin position="360"/>
        <end position="406"/>
    </location>
</feature>
<reference evidence="2 3" key="1">
    <citation type="submission" date="2020-04" db="EMBL/GenBank/DDBJ databases">
        <title>Perkinsus olseni comparative genomics.</title>
        <authorList>
            <person name="Bogema D.R."/>
        </authorList>
    </citation>
    <scope>NUCLEOTIDE SEQUENCE [LARGE SCALE GENOMIC DNA]</scope>
    <source>
        <strain evidence="2">ATCC PRA-179</strain>
    </source>
</reference>
<dbReference type="GO" id="GO:0031123">
    <property type="term" value="P:RNA 3'-end processing"/>
    <property type="evidence" value="ECO:0007669"/>
    <property type="project" value="TreeGrafter"/>
</dbReference>
<dbReference type="GO" id="GO:0003729">
    <property type="term" value="F:mRNA binding"/>
    <property type="evidence" value="ECO:0007669"/>
    <property type="project" value="TreeGrafter"/>
</dbReference>
<evidence type="ECO:0000313" key="2">
    <source>
        <dbReference type="EMBL" id="KAF4668925.1"/>
    </source>
</evidence>
<proteinExistence type="predicted"/>
<evidence type="ECO:0000256" key="1">
    <source>
        <dbReference type="SAM" id="MobiDB-lite"/>
    </source>
</evidence>
<dbReference type="Gene3D" id="1.10.1410.10">
    <property type="match status" value="1"/>
</dbReference>
<gene>
    <name evidence="2" type="ORF">FOZ61_005436</name>
</gene>
<dbReference type="GO" id="GO:0043634">
    <property type="term" value="P:polyadenylation-dependent ncRNA catabolic process"/>
    <property type="evidence" value="ECO:0007669"/>
    <property type="project" value="TreeGrafter"/>
</dbReference>
<accession>A0A7J6MBL6</accession>
<feature type="compositionally biased region" description="Polar residues" evidence="1">
    <location>
        <begin position="1"/>
        <end position="12"/>
    </location>
</feature>
<feature type="compositionally biased region" description="Polar residues" evidence="1">
    <location>
        <begin position="211"/>
        <end position="220"/>
    </location>
</feature>
<organism evidence="2 3">
    <name type="scientific">Perkinsus olseni</name>
    <name type="common">Perkinsus atlanticus</name>
    <dbReference type="NCBI Taxonomy" id="32597"/>
    <lineage>
        <taxon>Eukaryota</taxon>
        <taxon>Sar</taxon>
        <taxon>Alveolata</taxon>
        <taxon>Perkinsozoa</taxon>
        <taxon>Perkinsea</taxon>
        <taxon>Perkinsida</taxon>
        <taxon>Perkinsidae</taxon>
        <taxon>Perkinsus</taxon>
    </lineage>
</organism>
<dbReference type="PANTHER" id="PTHR23092:SF15">
    <property type="entry name" value="INACTIVE NON-CANONICAL POLY(A) RNA POLYMERASE PROTEIN TRF4-2-RELATED"/>
    <property type="match status" value="1"/>
</dbReference>
<sequence length="757" mass="83132">MLNPGSPSSSVGPDTAVGRRHQQQQHEQQQHRELCGAWENPTLGGEAVHHQYSAAANGVGGNNCTIEHHEFDTINEVTVFEGTEAGQLLPSHRPHDNFVSGSGEPNYTLGRESVITSPTTRVTNTATQPRNRIPASLAWSIQQAEAQLNYQHHLMAARSAGTVGPHPCVPWGHALSSMLWMNGSAPPNCIPLAVRNRRFKGRRALLPSPPESQKVTNNRNLVHRRRRYGPLAPAAAIPADGSDDKSISPTLDDGAQNRRQHFPDTDDEDDGPWYNYHQQQQQQMQFMIEEFVPPLSTSHENRGDEGEDESGGVRRRPLKCLPFGSFTYNLHLPWASDLDFVLLPASRRYERLLAPAVLAAGHHHHHHPPQHQSDASANPYQIESSGMSGRDDTGDTPNEDPDDDPVKSAAECVKLLELVSDYLTQRLPPGTITTAPVVITSSRIPLITVGCREPTYDEFERQWCGTCGMGLESQCSLHAPVQVQISLSGPLHTGLETSAYIAMMNQHFDCLRPLVLFVKHVLLCEDLISPYNGGISSYTLVLMVVSFLNQFYSADSWTEVPLGQLLLGFLLWYGGGGDEHDCDVHANGDVERCDTLVKEQVTLVLPDGSILTSFDASRLIIRPLSSSDDEFNFTLRLADEELMETFKMDMLVILDPLSPHGENVNLGKSAWRWPSVTAALRSAKNSLVNGNWWGQKYGISVPTVWIAAKRAGHSDLSNGGPNTVGGGSNASATGTTRSSVEGGGMYLLQLEYLHRPL</sequence>
<feature type="region of interest" description="Disordered" evidence="1">
    <location>
        <begin position="204"/>
        <end position="274"/>
    </location>
</feature>
<dbReference type="EMBL" id="JABAHT010000030">
    <property type="protein sequence ID" value="KAF4668925.1"/>
    <property type="molecule type" value="Genomic_DNA"/>
</dbReference>
<dbReference type="GO" id="GO:1990817">
    <property type="term" value="F:poly(A) RNA polymerase activity"/>
    <property type="evidence" value="ECO:0007669"/>
    <property type="project" value="InterPro"/>
</dbReference>
<feature type="region of interest" description="Disordered" evidence="1">
    <location>
        <begin position="1"/>
        <end position="32"/>
    </location>
</feature>
<dbReference type="InterPro" id="IPR045862">
    <property type="entry name" value="Trf4-like"/>
</dbReference>
<feature type="region of interest" description="Disordered" evidence="1">
    <location>
        <begin position="716"/>
        <end position="737"/>
    </location>
</feature>